<sequence length="214" mass="24170">MNQDKENEEEEPSSPGLMSVRDDLRNRILDTTCYGITFRRRYLFPKLQMCERDDKSFVAWISHALVPERSYVAWGIWFGEDFHENHHPNGSIHISEDEDAELLGEAIAAFGALSILEREAKEAKRREVPISHFIIVTACGKLIDFISGHSPLQGSSQLLRECSMLSYLVDRLEEKGINVRFYEDPLVEIGQGGIQAKIGAVRLLNSTNNASFGS</sequence>
<comment type="caution">
    <text evidence="1">The sequence shown here is derived from an EMBL/GenBank/DDBJ whole genome shotgun (WGS) entry which is preliminary data.</text>
</comment>
<organism evidence="1 2">
    <name type="scientific">Amylocarpus encephaloides</name>
    <dbReference type="NCBI Taxonomy" id="45428"/>
    <lineage>
        <taxon>Eukaryota</taxon>
        <taxon>Fungi</taxon>
        <taxon>Dikarya</taxon>
        <taxon>Ascomycota</taxon>
        <taxon>Pezizomycotina</taxon>
        <taxon>Leotiomycetes</taxon>
        <taxon>Helotiales</taxon>
        <taxon>Helotiales incertae sedis</taxon>
        <taxon>Amylocarpus</taxon>
    </lineage>
</organism>
<protein>
    <submittedName>
        <fullName evidence="1">Uncharacterized protein</fullName>
    </submittedName>
</protein>
<proteinExistence type="predicted"/>
<dbReference type="EMBL" id="MU251414">
    <property type="protein sequence ID" value="KAG9236129.1"/>
    <property type="molecule type" value="Genomic_DNA"/>
</dbReference>
<reference evidence="1" key="1">
    <citation type="journal article" date="2021" name="IMA Fungus">
        <title>Genomic characterization of three marine fungi, including Emericellopsis atlantica sp. nov. with signatures of a generalist lifestyle and marine biomass degradation.</title>
        <authorList>
            <person name="Hagestad O.C."/>
            <person name="Hou L."/>
            <person name="Andersen J.H."/>
            <person name="Hansen E.H."/>
            <person name="Altermark B."/>
            <person name="Li C."/>
            <person name="Kuhnert E."/>
            <person name="Cox R.J."/>
            <person name="Crous P.W."/>
            <person name="Spatafora J.W."/>
            <person name="Lail K."/>
            <person name="Amirebrahimi M."/>
            <person name="Lipzen A."/>
            <person name="Pangilinan J."/>
            <person name="Andreopoulos W."/>
            <person name="Hayes R.D."/>
            <person name="Ng V."/>
            <person name="Grigoriev I.V."/>
            <person name="Jackson S.A."/>
            <person name="Sutton T.D.S."/>
            <person name="Dobson A.D.W."/>
            <person name="Rama T."/>
        </authorList>
    </citation>
    <scope>NUCLEOTIDE SEQUENCE</scope>
    <source>
        <strain evidence="1">TRa018bII</strain>
    </source>
</reference>
<dbReference type="Proteomes" id="UP000824998">
    <property type="component" value="Unassembled WGS sequence"/>
</dbReference>
<dbReference type="AlphaFoldDB" id="A0A9P8C6X5"/>
<gene>
    <name evidence="1" type="ORF">BJ875DRAFT_526816</name>
</gene>
<evidence type="ECO:0000313" key="1">
    <source>
        <dbReference type="EMBL" id="KAG9236129.1"/>
    </source>
</evidence>
<name>A0A9P8C6X5_9HELO</name>
<evidence type="ECO:0000313" key="2">
    <source>
        <dbReference type="Proteomes" id="UP000824998"/>
    </source>
</evidence>
<keyword evidence="2" id="KW-1185">Reference proteome</keyword>
<accession>A0A9P8C6X5</accession>